<proteinExistence type="predicted"/>
<gene>
    <name evidence="2" type="ORF">KP509_16G033100</name>
</gene>
<dbReference type="AlphaFoldDB" id="A0A8T2SYL3"/>
<name>A0A8T2SYL3_CERRI</name>
<feature type="compositionally biased region" description="Basic and acidic residues" evidence="1">
    <location>
        <begin position="205"/>
        <end position="217"/>
    </location>
</feature>
<organism evidence="2 3">
    <name type="scientific">Ceratopteris richardii</name>
    <name type="common">Triangle waterfern</name>
    <dbReference type="NCBI Taxonomy" id="49495"/>
    <lineage>
        <taxon>Eukaryota</taxon>
        <taxon>Viridiplantae</taxon>
        <taxon>Streptophyta</taxon>
        <taxon>Embryophyta</taxon>
        <taxon>Tracheophyta</taxon>
        <taxon>Polypodiopsida</taxon>
        <taxon>Polypodiidae</taxon>
        <taxon>Polypodiales</taxon>
        <taxon>Pteridineae</taxon>
        <taxon>Pteridaceae</taxon>
        <taxon>Parkerioideae</taxon>
        <taxon>Ceratopteris</taxon>
    </lineage>
</organism>
<reference evidence="2" key="1">
    <citation type="submission" date="2021-08" db="EMBL/GenBank/DDBJ databases">
        <title>WGS assembly of Ceratopteris richardii.</title>
        <authorList>
            <person name="Marchant D.B."/>
            <person name="Chen G."/>
            <person name="Jenkins J."/>
            <person name="Shu S."/>
            <person name="Leebens-Mack J."/>
            <person name="Grimwood J."/>
            <person name="Schmutz J."/>
            <person name="Soltis P."/>
            <person name="Soltis D."/>
            <person name="Chen Z.-H."/>
        </authorList>
    </citation>
    <scope>NUCLEOTIDE SEQUENCE</scope>
    <source>
        <strain evidence="2">Whitten #5841</strain>
        <tissue evidence="2">Leaf</tissue>
    </source>
</reference>
<dbReference type="OrthoDB" id="843671at2759"/>
<sequence length="255" mass="28297">MGNAVVCAFPESPMSPRPDMVLKLVHSNGLVEEFYRPVMVGELSQDYPEHIFCNSTGLLSNLRKCSREMRQRRSLPSSPSSSQMPTSVSSSLAPSCSPNFSPSIALADDFEMQLGQIYYLLSRGFPFSEPTAIADLLSKSSAASRKESYKGISMQISVTDYSEPSSEGALNSGSITQDFVRQLLAESRLRVPSCTSSRFLTSSDSRVEYDQSNEKNEQFQPVSDKPSFSTRSCRRSELYAWQPLLDTIMEDTVCN</sequence>
<feature type="compositionally biased region" description="Low complexity" evidence="1">
    <location>
        <begin position="74"/>
        <end position="96"/>
    </location>
</feature>
<dbReference type="InterPro" id="IPR025322">
    <property type="entry name" value="PADRE_dom"/>
</dbReference>
<feature type="region of interest" description="Disordered" evidence="1">
    <location>
        <begin position="205"/>
        <end position="228"/>
    </location>
</feature>
<protein>
    <submittedName>
        <fullName evidence="2">Uncharacterized protein</fullName>
    </submittedName>
</protein>
<feature type="compositionally biased region" description="Polar residues" evidence="1">
    <location>
        <begin position="218"/>
        <end position="228"/>
    </location>
</feature>
<keyword evidence="3" id="KW-1185">Reference proteome</keyword>
<dbReference type="Proteomes" id="UP000825935">
    <property type="component" value="Chromosome 16"/>
</dbReference>
<dbReference type="EMBL" id="CM035421">
    <property type="protein sequence ID" value="KAH7387620.1"/>
    <property type="molecule type" value="Genomic_DNA"/>
</dbReference>
<evidence type="ECO:0000256" key="1">
    <source>
        <dbReference type="SAM" id="MobiDB-lite"/>
    </source>
</evidence>
<accession>A0A8T2SYL3</accession>
<evidence type="ECO:0000313" key="3">
    <source>
        <dbReference type="Proteomes" id="UP000825935"/>
    </source>
</evidence>
<evidence type="ECO:0000313" key="2">
    <source>
        <dbReference type="EMBL" id="KAH7387620.1"/>
    </source>
</evidence>
<comment type="caution">
    <text evidence="2">The sequence shown here is derived from an EMBL/GenBank/DDBJ whole genome shotgun (WGS) entry which is preliminary data.</text>
</comment>
<dbReference type="Pfam" id="PF14009">
    <property type="entry name" value="PADRE"/>
    <property type="match status" value="1"/>
</dbReference>
<feature type="region of interest" description="Disordered" evidence="1">
    <location>
        <begin position="69"/>
        <end position="96"/>
    </location>
</feature>